<dbReference type="EMBL" id="SWBR01000003">
    <property type="protein sequence ID" value="TKC08091.1"/>
    <property type="molecule type" value="Genomic_DNA"/>
</dbReference>
<dbReference type="AlphaFoldDB" id="A0A4U1CR54"/>
<dbReference type="OrthoDB" id="1029582at2"/>
<gene>
    <name evidence="1" type="ORF">FA048_13095</name>
</gene>
<proteinExistence type="predicted"/>
<comment type="caution">
    <text evidence="1">The sequence shown here is derived from an EMBL/GenBank/DDBJ whole genome shotgun (WGS) entry which is preliminary data.</text>
</comment>
<evidence type="ECO:0000313" key="2">
    <source>
        <dbReference type="Proteomes" id="UP000309488"/>
    </source>
</evidence>
<protein>
    <submittedName>
        <fullName evidence="1">Uncharacterized protein</fullName>
    </submittedName>
</protein>
<evidence type="ECO:0000313" key="1">
    <source>
        <dbReference type="EMBL" id="TKC08091.1"/>
    </source>
</evidence>
<dbReference type="RefSeq" id="WP_136841720.1">
    <property type="nucleotide sequence ID" value="NZ_SWBR01000003.1"/>
</dbReference>
<keyword evidence="2" id="KW-1185">Reference proteome</keyword>
<accession>A0A4U1CR54</accession>
<dbReference type="Proteomes" id="UP000309488">
    <property type="component" value="Unassembled WGS sequence"/>
</dbReference>
<name>A0A4U1CR54_9SPHI</name>
<reference evidence="1 2" key="1">
    <citation type="submission" date="2019-04" db="EMBL/GenBank/DDBJ databases">
        <title>Pedobacter sp. RP-3-22 sp. nov., isolated from Arctic soil.</title>
        <authorList>
            <person name="Dahal R.H."/>
            <person name="Kim D.-U."/>
        </authorList>
    </citation>
    <scope>NUCLEOTIDE SEQUENCE [LARGE SCALE GENOMIC DNA]</scope>
    <source>
        <strain evidence="1 2">RP-3-22</strain>
    </source>
</reference>
<sequence>MKKIIFTLIAFIFSIAVYAQKILPEIKVGTVLHCSAYVEGQAYPLLLTIKSMSGPVSIAWAVNGYGEGTFEMTAKSLESGSKVYVPTQPASGATKLSDEETFGIISKTAYKSLIDKKAFPYSGINFKIKASDSSPMKLGGKEVDATHVVSEDGKMELWILNNAAFPIILQSVGLTTDIVVSEIK</sequence>
<organism evidence="1 2">
    <name type="scientific">Pedobacter polaris</name>
    <dbReference type="NCBI Taxonomy" id="2571273"/>
    <lineage>
        <taxon>Bacteria</taxon>
        <taxon>Pseudomonadati</taxon>
        <taxon>Bacteroidota</taxon>
        <taxon>Sphingobacteriia</taxon>
        <taxon>Sphingobacteriales</taxon>
        <taxon>Sphingobacteriaceae</taxon>
        <taxon>Pedobacter</taxon>
    </lineage>
</organism>